<feature type="compositionally biased region" description="Basic and acidic residues" evidence="1">
    <location>
        <begin position="204"/>
        <end position="213"/>
    </location>
</feature>
<reference evidence="2" key="1">
    <citation type="journal article" date="2023" name="Mol. Phylogenet. Evol.">
        <title>Genome-scale phylogeny and comparative genomics of the fungal order Sordariales.</title>
        <authorList>
            <person name="Hensen N."/>
            <person name="Bonometti L."/>
            <person name="Westerberg I."/>
            <person name="Brannstrom I.O."/>
            <person name="Guillou S."/>
            <person name="Cros-Aarteil S."/>
            <person name="Calhoun S."/>
            <person name="Haridas S."/>
            <person name="Kuo A."/>
            <person name="Mondo S."/>
            <person name="Pangilinan J."/>
            <person name="Riley R."/>
            <person name="LaButti K."/>
            <person name="Andreopoulos B."/>
            <person name="Lipzen A."/>
            <person name="Chen C."/>
            <person name="Yan M."/>
            <person name="Daum C."/>
            <person name="Ng V."/>
            <person name="Clum A."/>
            <person name="Steindorff A."/>
            <person name="Ohm R.A."/>
            <person name="Martin F."/>
            <person name="Silar P."/>
            <person name="Natvig D.O."/>
            <person name="Lalanne C."/>
            <person name="Gautier V."/>
            <person name="Ament-Velasquez S.L."/>
            <person name="Kruys A."/>
            <person name="Hutchinson M.I."/>
            <person name="Powell A.J."/>
            <person name="Barry K."/>
            <person name="Miller A.N."/>
            <person name="Grigoriev I.V."/>
            <person name="Debuchy R."/>
            <person name="Gladieux P."/>
            <person name="Hiltunen Thoren M."/>
            <person name="Johannesson H."/>
        </authorList>
    </citation>
    <scope>NUCLEOTIDE SEQUENCE</scope>
    <source>
        <strain evidence="2">FGSC 1904</strain>
    </source>
</reference>
<keyword evidence="3" id="KW-1185">Reference proteome</keyword>
<dbReference type="EMBL" id="JAUTDP010000016">
    <property type="protein sequence ID" value="KAK3388341.1"/>
    <property type="molecule type" value="Genomic_DNA"/>
</dbReference>
<protein>
    <submittedName>
        <fullName evidence="2">Uncharacterized protein</fullName>
    </submittedName>
</protein>
<sequence length="240" mass="26868">MISRPALQLNLFCSNHNKKLIYPSLEHHLNLNFQQKASKMPAPTQQQLDLARNEIVATMISREPRLAKAYAEHPDPDAWYLNFINCLAKAVAGPPASSSDAPDLTAAAQAEEVNKHAVGSNNATQSVAACGVKRRRVEDGNEDDNVEILSVVEVEAIAQNVRHGHEKERTDLNERNNSEVQEDDDDMELRNLSTKSLAKGKGKRGTEDESERPAKKRCPRRRMFDVYEESDSDYVQSESD</sequence>
<dbReference type="Proteomes" id="UP001281003">
    <property type="component" value="Unassembled WGS sequence"/>
</dbReference>
<accession>A0AAE0U2E8</accession>
<comment type="caution">
    <text evidence="2">The sequence shown here is derived from an EMBL/GenBank/DDBJ whole genome shotgun (WGS) entry which is preliminary data.</text>
</comment>
<name>A0AAE0U2E8_SORBR</name>
<feature type="region of interest" description="Disordered" evidence="1">
    <location>
        <begin position="162"/>
        <end position="240"/>
    </location>
</feature>
<feature type="compositionally biased region" description="Basic and acidic residues" evidence="1">
    <location>
        <begin position="163"/>
        <end position="177"/>
    </location>
</feature>
<gene>
    <name evidence="2" type="ORF">B0T20DRAFT_473824</name>
</gene>
<dbReference type="AlphaFoldDB" id="A0AAE0U2E8"/>
<organism evidence="2 3">
    <name type="scientific">Sordaria brevicollis</name>
    <dbReference type="NCBI Taxonomy" id="83679"/>
    <lineage>
        <taxon>Eukaryota</taxon>
        <taxon>Fungi</taxon>
        <taxon>Dikarya</taxon>
        <taxon>Ascomycota</taxon>
        <taxon>Pezizomycotina</taxon>
        <taxon>Sordariomycetes</taxon>
        <taxon>Sordariomycetidae</taxon>
        <taxon>Sordariales</taxon>
        <taxon>Sordariaceae</taxon>
        <taxon>Sordaria</taxon>
    </lineage>
</organism>
<reference evidence="2" key="2">
    <citation type="submission" date="2023-07" db="EMBL/GenBank/DDBJ databases">
        <authorList>
            <consortium name="Lawrence Berkeley National Laboratory"/>
            <person name="Haridas S."/>
            <person name="Hensen N."/>
            <person name="Bonometti L."/>
            <person name="Westerberg I."/>
            <person name="Brannstrom I.O."/>
            <person name="Guillou S."/>
            <person name="Cros-Aarteil S."/>
            <person name="Calhoun S."/>
            <person name="Kuo A."/>
            <person name="Mondo S."/>
            <person name="Pangilinan J."/>
            <person name="Riley R."/>
            <person name="LaButti K."/>
            <person name="Andreopoulos B."/>
            <person name="Lipzen A."/>
            <person name="Chen C."/>
            <person name="Yanf M."/>
            <person name="Daum C."/>
            <person name="Ng V."/>
            <person name="Clum A."/>
            <person name="Steindorff A."/>
            <person name="Ohm R."/>
            <person name="Martin F."/>
            <person name="Silar P."/>
            <person name="Natvig D."/>
            <person name="Lalanne C."/>
            <person name="Gautier V."/>
            <person name="Ament-velasquez S.L."/>
            <person name="Kruys A."/>
            <person name="Hutchinson M.I."/>
            <person name="Powell A.J."/>
            <person name="Barry K."/>
            <person name="Miller A.N."/>
            <person name="Grigoriev I.V."/>
            <person name="Debuchy R."/>
            <person name="Gladieux P."/>
            <person name="Thoren M.H."/>
            <person name="Johannesson H."/>
        </authorList>
    </citation>
    <scope>NUCLEOTIDE SEQUENCE</scope>
    <source>
        <strain evidence="2">FGSC 1904</strain>
    </source>
</reference>
<evidence type="ECO:0000313" key="3">
    <source>
        <dbReference type="Proteomes" id="UP001281003"/>
    </source>
</evidence>
<proteinExistence type="predicted"/>
<evidence type="ECO:0000313" key="2">
    <source>
        <dbReference type="EMBL" id="KAK3388341.1"/>
    </source>
</evidence>
<evidence type="ECO:0000256" key="1">
    <source>
        <dbReference type="SAM" id="MobiDB-lite"/>
    </source>
</evidence>